<evidence type="ECO:0000256" key="2">
    <source>
        <dbReference type="SAM" id="Phobius"/>
    </source>
</evidence>
<name>A0A1B8GXZ5_9PEZI</name>
<keyword evidence="2" id="KW-1133">Transmembrane helix</keyword>
<keyword evidence="4" id="KW-1185">Reference proteome</keyword>
<keyword evidence="2" id="KW-0812">Transmembrane</keyword>
<dbReference type="EMBL" id="KV460208">
    <property type="protein sequence ID" value="OBU00696.1"/>
    <property type="molecule type" value="Genomic_DNA"/>
</dbReference>
<sequence length="296" mass="31568">MPALPPSQRGPRAPASSEDDAPAGLAAYISAAPPTWILLGGCYLLYRAARIRMRRRAQADDRRACNDDECDCEDDKAGWIGSREEGYRDDPVEAEAHRLRAEQLAKEAYLDRDMNPPFHNTEMPNSSLLDNSTPPPDWQPKSQDLSMGKRHVTPPPPPPPTSGPAIIDGPAYTWQEDQSSISEFSFADMAANAAAAGIYPPVTSKPTTPPTTSVAGAPATPATETKRRSYSITAAGVEVVGEVVTGEGWRRHTRVYGGGVCLACLESERMRAAMGMDAPPGGLPADVAVVEGEGTA</sequence>
<organism evidence="3 4">
    <name type="scientific">Pseudogymnoascus verrucosus</name>
    <dbReference type="NCBI Taxonomy" id="342668"/>
    <lineage>
        <taxon>Eukaryota</taxon>
        <taxon>Fungi</taxon>
        <taxon>Dikarya</taxon>
        <taxon>Ascomycota</taxon>
        <taxon>Pezizomycotina</taxon>
        <taxon>Leotiomycetes</taxon>
        <taxon>Thelebolales</taxon>
        <taxon>Thelebolaceae</taxon>
        <taxon>Pseudogymnoascus</taxon>
    </lineage>
</organism>
<dbReference type="OrthoDB" id="3440059at2759"/>
<feature type="region of interest" description="Disordered" evidence="1">
    <location>
        <begin position="1"/>
        <end position="20"/>
    </location>
</feature>
<feature type="transmembrane region" description="Helical" evidence="2">
    <location>
        <begin position="25"/>
        <end position="46"/>
    </location>
</feature>
<dbReference type="RefSeq" id="XP_018134428.1">
    <property type="nucleotide sequence ID" value="XM_018270849.2"/>
</dbReference>
<dbReference type="Proteomes" id="UP000091956">
    <property type="component" value="Unassembled WGS sequence"/>
</dbReference>
<evidence type="ECO:0000313" key="4">
    <source>
        <dbReference type="Proteomes" id="UP000091956"/>
    </source>
</evidence>
<protein>
    <submittedName>
        <fullName evidence="3">Uncharacterized protein</fullName>
    </submittedName>
</protein>
<reference evidence="3 4" key="1">
    <citation type="submission" date="2016-03" db="EMBL/GenBank/DDBJ databases">
        <title>Comparative genomics of Pseudogymnoascus destructans, the fungus causing white-nose syndrome of bats.</title>
        <authorList>
            <person name="Palmer J.M."/>
            <person name="Drees K.P."/>
            <person name="Foster J.T."/>
            <person name="Lindner D.L."/>
        </authorList>
    </citation>
    <scope>NUCLEOTIDE SEQUENCE [LARGE SCALE GENOMIC DNA]</scope>
    <source>
        <strain evidence="3 4">UAMH 10579</strain>
    </source>
</reference>
<dbReference type="AlphaFoldDB" id="A0A1B8GXZ5"/>
<reference evidence="4" key="2">
    <citation type="journal article" date="2018" name="Nat. Commun.">
        <title>Extreme sensitivity to ultraviolet light in the fungal pathogen causing white-nose syndrome of bats.</title>
        <authorList>
            <person name="Palmer J.M."/>
            <person name="Drees K.P."/>
            <person name="Foster J.T."/>
            <person name="Lindner D.L."/>
        </authorList>
    </citation>
    <scope>NUCLEOTIDE SEQUENCE [LARGE SCALE GENOMIC DNA]</scope>
    <source>
        <strain evidence="4">UAMH 10579</strain>
    </source>
</reference>
<feature type="compositionally biased region" description="Pro residues" evidence="1">
    <location>
        <begin position="153"/>
        <end position="162"/>
    </location>
</feature>
<feature type="region of interest" description="Disordered" evidence="1">
    <location>
        <begin position="112"/>
        <end position="170"/>
    </location>
</feature>
<gene>
    <name evidence="3" type="ORF">VE01_01325</name>
</gene>
<feature type="compositionally biased region" description="Polar residues" evidence="1">
    <location>
        <begin position="122"/>
        <end position="132"/>
    </location>
</feature>
<accession>A0A1B8GXZ5</accession>
<evidence type="ECO:0000256" key="1">
    <source>
        <dbReference type="SAM" id="MobiDB-lite"/>
    </source>
</evidence>
<dbReference type="GeneID" id="28834711"/>
<proteinExistence type="predicted"/>
<keyword evidence="2" id="KW-0472">Membrane</keyword>
<evidence type="ECO:0000313" key="3">
    <source>
        <dbReference type="EMBL" id="OBU00696.1"/>
    </source>
</evidence>